<evidence type="ECO:0000313" key="4">
    <source>
        <dbReference type="Proteomes" id="UP001169719"/>
    </source>
</evidence>
<dbReference type="EMBL" id="JAUEOZ010000001">
    <property type="protein sequence ID" value="MDN2479997.1"/>
    <property type="molecule type" value="Genomic_DNA"/>
</dbReference>
<keyword evidence="1" id="KW-1133">Transmembrane helix</keyword>
<sequence>MKVGTAFCDYENYHAFSVLKGLDNIKKYHFLDTPPWRKGKNWESGESQKLRFFSISALKQIIKSDYVIFWGVFSPFPAMILYFILSAVAGKDVIICSEGFKNKKRGLSKRLISIFMLFVKQNNMSVLCIGKDANADYKSIGFTNVSYYKFGFFEEYNNTEHIDIAHKYSDLDIRPLRLLFVGQLIERKGILEFLTKLKDVERSIIIDVAGDGKLRGDINSLLSSLPSNVSVVLHGHCDTDKLSCLYSSADVFLLPSKYEGWGVVVNQAIHYKLPLLLASNVRSGEGFLFDNNGAVFIDYSQALSFISSIDAGLISKMANHSGALSAVWNINVARTRLSEFINNGSTYDSGPLSDYSV</sequence>
<evidence type="ECO:0000259" key="2">
    <source>
        <dbReference type="Pfam" id="PF00534"/>
    </source>
</evidence>
<dbReference type="PANTHER" id="PTHR45947">
    <property type="entry name" value="SULFOQUINOVOSYL TRANSFERASE SQD2"/>
    <property type="match status" value="1"/>
</dbReference>
<proteinExistence type="predicted"/>
<keyword evidence="1" id="KW-0812">Transmembrane</keyword>
<dbReference type="RefSeq" id="WP_289960319.1">
    <property type="nucleotide sequence ID" value="NZ_JAUEOZ010000001.1"/>
</dbReference>
<name>A0ABT7XW49_9VIBR</name>
<dbReference type="EC" id="2.4.-.-" evidence="3"/>
<dbReference type="Pfam" id="PF00534">
    <property type="entry name" value="Glycos_transf_1"/>
    <property type="match status" value="1"/>
</dbReference>
<dbReference type="InterPro" id="IPR001296">
    <property type="entry name" value="Glyco_trans_1"/>
</dbReference>
<keyword evidence="1" id="KW-0472">Membrane</keyword>
<dbReference type="Proteomes" id="UP001169719">
    <property type="component" value="Unassembled WGS sequence"/>
</dbReference>
<dbReference type="GO" id="GO:0016757">
    <property type="term" value="F:glycosyltransferase activity"/>
    <property type="evidence" value="ECO:0007669"/>
    <property type="project" value="UniProtKB-KW"/>
</dbReference>
<keyword evidence="3" id="KW-0808">Transferase</keyword>
<reference evidence="3" key="1">
    <citation type="submission" date="2024-05" db="EMBL/GenBank/DDBJ databases">
        <title>Genome Sequences of Four Agar- Degrading Marine Bacteria.</title>
        <authorList>
            <person name="Phillips E.K."/>
            <person name="Shaffer J.C."/>
            <person name="Henson M.W."/>
            <person name="Temperton B."/>
            <person name="Thrash C.J."/>
            <person name="Martin M.O."/>
        </authorList>
    </citation>
    <scope>NUCLEOTIDE SEQUENCE</scope>
    <source>
        <strain evidence="3">EKP203</strain>
    </source>
</reference>
<dbReference type="PANTHER" id="PTHR45947:SF3">
    <property type="entry name" value="SULFOQUINOVOSYL TRANSFERASE SQD2"/>
    <property type="match status" value="1"/>
</dbReference>
<feature type="transmembrane region" description="Helical" evidence="1">
    <location>
        <begin position="66"/>
        <end position="85"/>
    </location>
</feature>
<keyword evidence="3" id="KW-0328">Glycosyltransferase</keyword>
<organism evidence="3 4">
    <name type="scientific">Vibrio agarivorans</name>
    <dbReference type="NCBI Taxonomy" id="153622"/>
    <lineage>
        <taxon>Bacteria</taxon>
        <taxon>Pseudomonadati</taxon>
        <taxon>Pseudomonadota</taxon>
        <taxon>Gammaproteobacteria</taxon>
        <taxon>Vibrionales</taxon>
        <taxon>Vibrionaceae</taxon>
        <taxon>Vibrio</taxon>
    </lineage>
</organism>
<feature type="domain" description="Glycosyl transferase family 1" evidence="2">
    <location>
        <begin position="175"/>
        <end position="294"/>
    </location>
</feature>
<accession>A0ABT7XW49</accession>
<dbReference type="SUPFAM" id="SSF53756">
    <property type="entry name" value="UDP-Glycosyltransferase/glycogen phosphorylase"/>
    <property type="match status" value="1"/>
</dbReference>
<protein>
    <submittedName>
        <fullName evidence="3">Glycosyltransferase family 4 protein</fullName>
        <ecNumber evidence="3">2.4.-.-</ecNumber>
    </submittedName>
</protein>
<dbReference type="InterPro" id="IPR050194">
    <property type="entry name" value="Glycosyltransferase_grp1"/>
</dbReference>
<gene>
    <name evidence="3" type="ORF">QWJ08_00965</name>
</gene>
<evidence type="ECO:0000313" key="3">
    <source>
        <dbReference type="EMBL" id="MDN2479997.1"/>
    </source>
</evidence>
<keyword evidence="4" id="KW-1185">Reference proteome</keyword>
<dbReference type="Gene3D" id="3.40.50.2000">
    <property type="entry name" value="Glycogen Phosphorylase B"/>
    <property type="match status" value="2"/>
</dbReference>
<evidence type="ECO:0000256" key="1">
    <source>
        <dbReference type="SAM" id="Phobius"/>
    </source>
</evidence>
<dbReference type="CDD" id="cd03801">
    <property type="entry name" value="GT4_PimA-like"/>
    <property type="match status" value="1"/>
</dbReference>
<comment type="caution">
    <text evidence="3">The sequence shown here is derived from an EMBL/GenBank/DDBJ whole genome shotgun (WGS) entry which is preliminary data.</text>
</comment>